<dbReference type="RefSeq" id="WP_092693157.1">
    <property type="nucleotide sequence ID" value="NZ_FOGU01000005.1"/>
</dbReference>
<organism evidence="19 20">
    <name type="scientific">Tranquillimonas rosea</name>
    <dbReference type="NCBI Taxonomy" id="641238"/>
    <lineage>
        <taxon>Bacteria</taxon>
        <taxon>Pseudomonadati</taxon>
        <taxon>Pseudomonadota</taxon>
        <taxon>Alphaproteobacteria</taxon>
        <taxon>Rhodobacterales</taxon>
        <taxon>Roseobacteraceae</taxon>
        <taxon>Tranquillimonas</taxon>
    </lineage>
</organism>
<proteinExistence type="predicted"/>
<protein>
    <recommendedName>
        <fullName evidence="12">DNA 3'-5' helicase</fullName>
        <ecNumber evidence="12">5.6.2.4</ecNumber>
    </recommendedName>
    <alternativeName>
        <fullName evidence="13">DNA 3'-5' helicase II</fullName>
    </alternativeName>
</protein>
<dbReference type="GO" id="GO:0043138">
    <property type="term" value="F:3'-5' DNA helicase activity"/>
    <property type="evidence" value="ECO:0007669"/>
    <property type="project" value="UniProtKB-EC"/>
</dbReference>
<dbReference type="GO" id="GO:0005829">
    <property type="term" value="C:cytosol"/>
    <property type="evidence" value="ECO:0007669"/>
    <property type="project" value="TreeGrafter"/>
</dbReference>
<dbReference type="Gene3D" id="3.90.320.10">
    <property type="match status" value="1"/>
</dbReference>
<evidence type="ECO:0000256" key="3">
    <source>
        <dbReference type="ARBA" id="ARBA00022763"/>
    </source>
</evidence>
<evidence type="ECO:0000259" key="18">
    <source>
        <dbReference type="PROSITE" id="PS51217"/>
    </source>
</evidence>
<feature type="region of interest" description="Disordered" evidence="16">
    <location>
        <begin position="924"/>
        <end position="952"/>
    </location>
</feature>
<dbReference type="InterPro" id="IPR014151">
    <property type="entry name" value="DNA_helicase_AddA"/>
</dbReference>
<dbReference type="InterPro" id="IPR014016">
    <property type="entry name" value="UvrD-like_ATP-bd"/>
</dbReference>
<dbReference type="Gene3D" id="1.10.486.10">
    <property type="entry name" value="PCRA, domain 4"/>
    <property type="match status" value="1"/>
</dbReference>
<evidence type="ECO:0000256" key="13">
    <source>
        <dbReference type="ARBA" id="ARBA00034923"/>
    </source>
</evidence>
<evidence type="ECO:0000256" key="14">
    <source>
        <dbReference type="ARBA" id="ARBA00048988"/>
    </source>
</evidence>
<evidence type="ECO:0000256" key="11">
    <source>
        <dbReference type="ARBA" id="ARBA00034617"/>
    </source>
</evidence>
<keyword evidence="9" id="KW-0234">DNA repair</keyword>
<sequence length="1122" mass="121292">MSPRDAASERQVTSAHPRHSTWLSANAGSGKTRVLTDRVARLLLDGASPQNILCLTYTKAAASEMQNRLFKRLGGWAMTPDDDLRRQLEQLGVEERLDAEVLARARRLFASAIETPGGLKIQTIHSFCAALLRRFPLEAGVSPQFTEAEDRAVSQLRAEVVEEMADGDLSDLVDTLAAQASGENFDKLTAEIVSRRAEFAETADWAAICDALGAHPDDTEETAMRSAFVGGEDGLAKDIADCAAQTSASYQTFAADLLALPLDRPDRATFESLCGLFLYSSGEKAGRSKSENFPQSRHTGAVAAFAPVMEDLHAFMDRVADARTRLICVAQARRTYALHAFASAFLPRFADAKEARGWLDFDDLILGAAKLLTAPAVAQWVLYRLDGGIDHILVDEAQDTSPPQWRVIERLAQEFTAGHGAREAGERSLFVVGDQKQSIYSFQGADPAAFDRMRAHFARQLESQGGLRSTELQHSFRSSAAILRSVDAVFAGERAEGLGANAHHLAFHETMPGRVDVWPLVESEPASDPPAWYDPVDRVSPGSATVRLAEAVARQIRQTIDGGVAIPRAGGAAKAADEGDFLVLLQRRNTLFHEIIRACKAAGLEVAGADRLELANELAVKDLRALLSFLATPEDDLSLAALLRSPLCGWTEGALYDLAAGRGPKYLWQALREVGDDHPETWAMLKDLRSMADFLRPYDLLERVLVRHDGRRRILARLGEEAEDGIDELLTQALAYERTDIPSLTGFLGWLDADDVQVKRSADSAGGKVRVMTVHGAKGLEAPVVILPDTTRDPPQLRAELLVPEPGTVLWRIAKDRAPAPLADAADAVVAADERERLRLLYVAMTRAESWLIVAGVAPAKTGKLTQMWYGAITEGMTDLPLEPVETPIGPGERMQHGDWPGAAAESTPAAGADTPALPAWLNTHAHVPPEPEGPVSPSDLGGPKALPGEGLDEESAKLRGHRLHLLMEHLPQHDRADWSALAAQIAGLADDETGPLLAEAQRCLDAPDLAHVFAPGTLAEVPLHADLSELGGRAVSGIIDRLLVGDNEILAVDFKSNATIPAIPEHTPEGLLRQMGAYAAALKAIYPGHRVRTALLWTAEARLMELPDCLVMAALQRAQPS</sequence>
<accession>A0A1H9UF13</accession>
<dbReference type="InterPro" id="IPR000212">
    <property type="entry name" value="DNA_helicase_UvrD/REP"/>
</dbReference>
<evidence type="ECO:0000256" key="1">
    <source>
        <dbReference type="ARBA" id="ARBA00022722"/>
    </source>
</evidence>
<dbReference type="SUPFAM" id="SSF52540">
    <property type="entry name" value="P-loop containing nucleoside triphosphate hydrolases"/>
    <property type="match status" value="1"/>
</dbReference>
<dbReference type="GO" id="GO:0003677">
    <property type="term" value="F:DNA binding"/>
    <property type="evidence" value="ECO:0007669"/>
    <property type="project" value="UniProtKB-KW"/>
</dbReference>
<dbReference type="EC" id="5.6.2.4" evidence="12"/>
<name>A0A1H9UF13_9RHOB</name>
<dbReference type="InterPro" id="IPR027417">
    <property type="entry name" value="P-loop_NTPase"/>
</dbReference>
<dbReference type="PANTHER" id="PTHR11070:SF2">
    <property type="entry name" value="ATP-DEPENDENT DNA HELICASE SRS2"/>
    <property type="match status" value="1"/>
</dbReference>
<keyword evidence="4 15" id="KW-0378">Hydrolase</keyword>
<keyword evidence="20" id="KW-1185">Reference proteome</keyword>
<keyword evidence="6" id="KW-0269">Exonuclease</keyword>
<keyword evidence="7 15" id="KW-0067">ATP-binding</keyword>
<evidence type="ECO:0000256" key="4">
    <source>
        <dbReference type="ARBA" id="ARBA00022801"/>
    </source>
</evidence>
<evidence type="ECO:0000313" key="20">
    <source>
        <dbReference type="Proteomes" id="UP000198885"/>
    </source>
</evidence>
<dbReference type="InterPro" id="IPR014017">
    <property type="entry name" value="DNA_helicase_UvrD-like_C"/>
</dbReference>
<dbReference type="InterPro" id="IPR011604">
    <property type="entry name" value="PDDEXK-like_dom_sf"/>
</dbReference>
<dbReference type="NCBIfam" id="TIGR02784">
    <property type="entry name" value="addA_alphas"/>
    <property type="match status" value="1"/>
</dbReference>
<evidence type="ECO:0000256" key="8">
    <source>
        <dbReference type="ARBA" id="ARBA00023125"/>
    </source>
</evidence>
<dbReference type="Pfam" id="PF13361">
    <property type="entry name" value="UvrD_C"/>
    <property type="match status" value="1"/>
</dbReference>
<evidence type="ECO:0000256" key="16">
    <source>
        <dbReference type="SAM" id="MobiDB-lite"/>
    </source>
</evidence>
<dbReference type="PROSITE" id="PS51217">
    <property type="entry name" value="UVRD_HELICASE_CTER"/>
    <property type="match status" value="1"/>
</dbReference>
<keyword evidence="5 15" id="KW-0347">Helicase</keyword>
<comment type="catalytic activity">
    <reaction evidence="14">
        <text>ATP + H2O = ADP + phosphate + H(+)</text>
        <dbReference type="Rhea" id="RHEA:13065"/>
        <dbReference type="ChEBI" id="CHEBI:15377"/>
        <dbReference type="ChEBI" id="CHEBI:15378"/>
        <dbReference type="ChEBI" id="CHEBI:30616"/>
        <dbReference type="ChEBI" id="CHEBI:43474"/>
        <dbReference type="ChEBI" id="CHEBI:456216"/>
        <dbReference type="EC" id="5.6.2.4"/>
    </reaction>
</comment>
<keyword evidence="10" id="KW-0413">Isomerase</keyword>
<dbReference type="PANTHER" id="PTHR11070">
    <property type="entry name" value="UVRD / RECB / PCRA DNA HELICASE FAMILY MEMBER"/>
    <property type="match status" value="1"/>
</dbReference>
<feature type="region of interest" description="Disordered" evidence="16">
    <location>
        <begin position="1"/>
        <end position="25"/>
    </location>
</feature>
<dbReference type="GO" id="GO:0000725">
    <property type="term" value="P:recombinational repair"/>
    <property type="evidence" value="ECO:0007669"/>
    <property type="project" value="TreeGrafter"/>
</dbReference>
<dbReference type="InterPro" id="IPR038726">
    <property type="entry name" value="PDDEXK_AddAB-type"/>
</dbReference>
<evidence type="ECO:0000256" key="7">
    <source>
        <dbReference type="ARBA" id="ARBA00022840"/>
    </source>
</evidence>
<gene>
    <name evidence="19" type="ORF">SAMN04490244_105228</name>
</gene>
<evidence type="ECO:0000256" key="9">
    <source>
        <dbReference type="ARBA" id="ARBA00023204"/>
    </source>
</evidence>
<dbReference type="Gene3D" id="3.40.50.300">
    <property type="entry name" value="P-loop containing nucleotide triphosphate hydrolases"/>
    <property type="match status" value="4"/>
</dbReference>
<keyword evidence="3" id="KW-0227">DNA damage</keyword>
<keyword evidence="1" id="KW-0540">Nuclease</keyword>
<evidence type="ECO:0000256" key="6">
    <source>
        <dbReference type="ARBA" id="ARBA00022839"/>
    </source>
</evidence>
<comment type="catalytic activity">
    <reaction evidence="11">
        <text>Couples ATP hydrolysis with the unwinding of duplex DNA by translocating in the 3'-5' direction.</text>
        <dbReference type="EC" id="5.6.2.4"/>
    </reaction>
</comment>
<dbReference type="PROSITE" id="PS51198">
    <property type="entry name" value="UVRD_HELICASE_ATP_BIND"/>
    <property type="match status" value="1"/>
</dbReference>
<dbReference type="EMBL" id="FOGU01000005">
    <property type="protein sequence ID" value="SES07747.1"/>
    <property type="molecule type" value="Genomic_DNA"/>
</dbReference>
<evidence type="ECO:0000256" key="2">
    <source>
        <dbReference type="ARBA" id="ARBA00022741"/>
    </source>
</evidence>
<dbReference type="AlphaFoldDB" id="A0A1H9UF13"/>
<dbReference type="GO" id="GO:0033202">
    <property type="term" value="C:DNA helicase complex"/>
    <property type="evidence" value="ECO:0007669"/>
    <property type="project" value="TreeGrafter"/>
</dbReference>
<dbReference type="InterPro" id="IPR011335">
    <property type="entry name" value="Restrct_endonuc-II-like"/>
</dbReference>
<feature type="domain" description="UvrD-like helicase ATP-binding" evidence="17">
    <location>
        <begin position="4"/>
        <end position="479"/>
    </location>
</feature>
<reference evidence="19 20" key="1">
    <citation type="submission" date="2016-10" db="EMBL/GenBank/DDBJ databases">
        <authorList>
            <person name="de Groot N.N."/>
        </authorList>
    </citation>
    <scope>NUCLEOTIDE SEQUENCE [LARGE SCALE GENOMIC DNA]</scope>
    <source>
        <strain evidence="19 20">DSM 23042</strain>
    </source>
</reference>
<evidence type="ECO:0000313" key="19">
    <source>
        <dbReference type="EMBL" id="SES07747.1"/>
    </source>
</evidence>
<dbReference type="GO" id="GO:0004527">
    <property type="term" value="F:exonuclease activity"/>
    <property type="evidence" value="ECO:0007669"/>
    <property type="project" value="UniProtKB-KW"/>
</dbReference>
<dbReference type="Pfam" id="PF12705">
    <property type="entry name" value="PDDEXK_1"/>
    <property type="match status" value="1"/>
</dbReference>
<dbReference type="SUPFAM" id="SSF52980">
    <property type="entry name" value="Restriction endonuclease-like"/>
    <property type="match status" value="1"/>
</dbReference>
<evidence type="ECO:0000256" key="12">
    <source>
        <dbReference type="ARBA" id="ARBA00034808"/>
    </source>
</evidence>
<dbReference type="Proteomes" id="UP000198885">
    <property type="component" value="Unassembled WGS sequence"/>
</dbReference>
<dbReference type="OrthoDB" id="9810135at2"/>
<evidence type="ECO:0000256" key="10">
    <source>
        <dbReference type="ARBA" id="ARBA00023235"/>
    </source>
</evidence>
<feature type="binding site" evidence="15">
    <location>
        <begin position="25"/>
        <end position="32"/>
    </location>
    <ligand>
        <name>ATP</name>
        <dbReference type="ChEBI" id="CHEBI:30616"/>
    </ligand>
</feature>
<keyword evidence="2 15" id="KW-0547">Nucleotide-binding</keyword>
<evidence type="ECO:0000256" key="15">
    <source>
        <dbReference type="PROSITE-ProRule" id="PRU00560"/>
    </source>
</evidence>
<keyword evidence="8" id="KW-0238">DNA-binding</keyword>
<evidence type="ECO:0000256" key="5">
    <source>
        <dbReference type="ARBA" id="ARBA00022806"/>
    </source>
</evidence>
<evidence type="ECO:0000259" key="17">
    <source>
        <dbReference type="PROSITE" id="PS51198"/>
    </source>
</evidence>
<dbReference type="Pfam" id="PF00580">
    <property type="entry name" value="UvrD-helicase"/>
    <property type="match status" value="1"/>
</dbReference>
<dbReference type="GO" id="GO:0005524">
    <property type="term" value="F:ATP binding"/>
    <property type="evidence" value="ECO:0007669"/>
    <property type="project" value="UniProtKB-UniRule"/>
</dbReference>
<feature type="domain" description="UvrD-like helicase C-terminal" evidence="18">
    <location>
        <begin position="496"/>
        <end position="779"/>
    </location>
</feature>
<dbReference type="STRING" id="641238.SAMN04490244_105228"/>